<dbReference type="GO" id="GO:0004674">
    <property type="term" value="F:protein serine/threonine kinase activity"/>
    <property type="evidence" value="ECO:0007669"/>
    <property type="project" value="TreeGrafter"/>
</dbReference>
<dbReference type="Proteomes" id="UP000177870">
    <property type="component" value="Chromosome"/>
</dbReference>
<dbReference type="PANTHER" id="PTHR47763">
    <property type="entry name" value="ALPHA-PROTEIN KINASE VWKA"/>
    <property type="match status" value="1"/>
</dbReference>
<feature type="domain" description="VWFA" evidence="1">
    <location>
        <begin position="40"/>
        <end position="258"/>
    </location>
</feature>
<dbReference type="PROSITE" id="PS50234">
    <property type="entry name" value="VWFA"/>
    <property type="match status" value="1"/>
</dbReference>
<dbReference type="InterPro" id="IPR035992">
    <property type="entry name" value="Ricin_B-like_lectins"/>
</dbReference>
<dbReference type="SUPFAM" id="SSF53300">
    <property type="entry name" value="vWA-like"/>
    <property type="match status" value="1"/>
</dbReference>
<dbReference type="GO" id="GO:0005737">
    <property type="term" value="C:cytoplasm"/>
    <property type="evidence" value="ECO:0007669"/>
    <property type="project" value="TreeGrafter"/>
</dbReference>
<organism evidence="2 3">
    <name type="scientific">Moorena producens PAL-8-15-08-1</name>
    <dbReference type="NCBI Taxonomy" id="1458985"/>
    <lineage>
        <taxon>Bacteria</taxon>
        <taxon>Bacillati</taxon>
        <taxon>Cyanobacteriota</taxon>
        <taxon>Cyanophyceae</taxon>
        <taxon>Coleofasciculales</taxon>
        <taxon>Coleofasciculaceae</taxon>
        <taxon>Moorena</taxon>
    </lineage>
</organism>
<dbReference type="KEGG" id="mpro:BJP34_28850"/>
<proteinExistence type="predicted"/>
<evidence type="ECO:0000313" key="2">
    <source>
        <dbReference type="EMBL" id="AOX02916.1"/>
    </source>
</evidence>
<dbReference type="InterPro" id="IPR002035">
    <property type="entry name" value="VWF_A"/>
</dbReference>
<dbReference type="RefSeq" id="WP_070395310.1">
    <property type="nucleotide sequence ID" value="NZ_CP017599.1"/>
</dbReference>
<dbReference type="Gene3D" id="2.80.10.50">
    <property type="match status" value="1"/>
</dbReference>
<dbReference type="InterPro" id="IPR002369">
    <property type="entry name" value="Integrin_bsu_VWA"/>
</dbReference>
<dbReference type="STRING" id="1458985.BJP34_28850"/>
<accession>A0A1D8TZP3</accession>
<gene>
    <name evidence="2" type="ORF">BJP34_28850</name>
</gene>
<evidence type="ECO:0000313" key="3">
    <source>
        <dbReference type="Proteomes" id="UP000177870"/>
    </source>
</evidence>
<dbReference type="EMBL" id="CP017599">
    <property type="protein sequence ID" value="AOX02916.1"/>
    <property type="molecule type" value="Genomic_DNA"/>
</dbReference>
<evidence type="ECO:0000259" key="1">
    <source>
        <dbReference type="PROSITE" id="PS50234"/>
    </source>
</evidence>
<dbReference type="CDD" id="cd00161">
    <property type="entry name" value="beta-trefoil_Ricin-like"/>
    <property type="match status" value="1"/>
</dbReference>
<dbReference type="PANTHER" id="PTHR47763:SF1">
    <property type="entry name" value="DUF659 DOMAIN-CONTAINING PROTEIN"/>
    <property type="match status" value="1"/>
</dbReference>
<dbReference type="InterPro" id="IPR036465">
    <property type="entry name" value="vWFA_dom_sf"/>
</dbReference>
<reference evidence="3" key="1">
    <citation type="submission" date="2016-10" db="EMBL/GenBank/DDBJ databases">
        <title>Comparative genomics uncovers the prolific and rare metabolic potential of the cyanobacterial genus Moorea.</title>
        <authorList>
            <person name="Leao T."/>
            <person name="Castelao G."/>
            <person name="Korobeynikov A."/>
            <person name="Monroe E.A."/>
            <person name="Podell S."/>
            <person name="Glukhov E."/>
            <person name="Allen E."/>
            <person name="Gerwick W.H."/>
            <person name="Gerwick L."/>
        </authorList>
    </citation>
    <scope>NUCLEOTIDE SEQUENCE [LARGE SCALE GENOMIC DNA]</scope>
    <source>
        <strain evidence="3">PAL-8-15-08-1</strain>
    </source>
</reference>
<dbReference type="Gene3D" id="3.40.50.410">
    <property type="entry name" value="von Willebrand factor, type A domain"/>
    <property type="match status" value="1"/>
</dbReference>
<dbReference type="AlphaFoldDB" id="A0A1D8TZP3"/>
<dbReference type="InterPro" id="IPR052969">
    <property type="entry name" value="Thr-specific_kinase-like"/>
</dbReference>
<dbReference type="Pfam" id="PF00362">
    <property type="entry name" value="Integrin_beta"/>
    <property type="match status" value="1"/>
</dbReference>
<dbReference type="OrthoDB" id="516926at2"/>
<protein>
    <recommendedName>
        <fullName evidence="1">VWFA domain-containing protein</fullName>
    </recommendedName>
</protein>
<name>A0A1D8TZP3_9CYAN</name>
<sequence>MSFTIQVSPPTNDLVLSQDQTLEEVVKVNIPKSEVVPKVDVYFLVDTTASMKPAIDVVKRDISTVLTTIGGLGSDVQFGVGEYKDFPAPVTGEHPYAFAHNHSLTANYADIEAAVNSWTTTGGKDIPEIQFYGLDQVAEPPGGQIGWRAYSKRLIVWIGDAAGHDAVCQAISNLPYDITEESVTAKLVAEKITILAMSMNTDSRSPNGLDDDPKTRATALEPFCGEPGGTPGQGTRIANATGGKLVPGISPSTIIETINAELAAQITSIANVRLVPSGDIAEFVSAIAPAAGHGPLSRDQDHEIAFTVSWLGAVAAQSLPQVFNGSLDVIADGQVVGGKPVKITVPLSVSPLPPIFPEEENSMPHPEDASGNWMLIHQVTGIYMIAYGYQATVNQITNIWRQDPVVNTEGNQGHLWTLIKQDDGTYLIRTWQQNAALKEELYLEASANTDRQDQYPRMQQRSKSDLQSWVLIPVSGDPNTYAIQPKAFPDYALGLLENFCKDGAHIVTGRTWGKPTFHQYWRLSAPPATV</sequence>
<dbReference type="SUPFAM" id="SSF50370">
    <property type="entry name" value="Ricin B-like lectins"/>
    <property type="match status" value="1"/>
</dbReference>